<gene>
    <name evidence="2" type="ORF">BDW02DRAFT_574868</name>
</gene>
<feature type="region of interest" description="Disordered" evidence="1">
    <location>
        <begin position="1"/>
        <end position="30"/>
    </location>
</feature>
<evidence type="ECO:0000256" key="1">
    <source>
        <dbReference type="SAM" id="MobiDB-lite"/>
    </source>
</evidence>
<proteinExistence type="predicted"/>
<keyword evidence="3" id="KW-1185">Reference proteome</keyword>
<accession>A0A6A5JVL6</accession>
<feature type="compositionally biased region" description="Polar residues" evidence="1">
    <location>
        <begin position="7"/>
        <end position="30"/>
    </location>
</feature>
<reference evidence="2" key="1">
    <citation type="submission" date="2020-01" db="EMBL/GenBank/DDBJ databases">
        <authorList>
            <consortium name="DOE Joint Genome Institute"/>
            <person name="Haridas S."/>
            <person name="Albert R."/>
            <person name="Binder M."/>
            <person name="Bloem J."/>
            <person name="Labutti K."/>
            <person name="Salamov A."/>
            <person name="Andreopoulos B."/>
            <person name="Baker S.E."/>
            <person name="Barry K."/>
            <person name="Bills G."/>
            <person name="Bluhm B.H."/>
            <person name="Cannon C."/>
            <person name="Castanera R."/>
            <person name="Culley D.E."/>
            <person name="Daum C."/>
            <person name="Ezra D."/>
            <person name="Gonzalez J.B."/>
            <person name="Henrissat B."/>
            <person name="Kuo A."/>
            <person name="Liang C."/>
            <person name="Lipzen A."/>
            <person name="Lutzoni F."/>
            <person name="Magnuson J."/>
            <person name="Mondo S."/>
            <person name="Nolan M."/>
            <person name="Ohm R."/>
            <person name="Pangilinan J."/>
            <person name="Park H.-J."/>
            <person name="Ramirez L."/>
            <person name="Alfaro M."/>
            <person name="Sun H."/>
            <person name="Tritt A."/>
            <person name="Yoshinaga Y."/>
            <person name="Zwiers L.-H."/>
            <person name="Turgeon B.G."/>
            <person name="Goodwin S.B."/>
            <person name="Spatafora J.W."/>
            <person name="Crous P.W."/>
            <person name="Grigoriev I.V."/>
        </authorList>
    </citation>
    <scope>NUCLEOTIDE SEQUENCE</scope>
    <source>
        <strain evidence="2">P77</strain>
    </source>
</reference>
<name>A0A6A5JVL6_9PLEO</name>
<organism evidence="2 3">
    <name type="scientific">Decorospora gaudefroyi</name>
    <dbReference type="NCBI Taxonomy" id="184978"/>
    <lineage>
        <taxon>Eukaryota</taxon>
        <taxon>Fungi</taxon>
        <taxon>Dikarya</taxon>
        <taxon>Ascomycota</taxon>
        <taxon>Pezizomycotina</taxon>
        <taxon>Dothideomycetes</taxon>
        <taxon>Pleosporomycetidae</taxon>
        <taxon>Pleosporales</taxon>
        <taxon>Pleosporineae</taxon>
        <taxon>Pleosporaceae</taxon>
        <taxon>Decorospora</taxon>
    </lineage>
</organism>
<sequence>MREGKTNTRQATRGVQSPTEPSPEHSQPSRCQLLTLPRELRDEIYAWVLASTRITFGAKLEENRSIKSTINKSRPCSLALLYTCKQIKG</sequence>
<evidence type="ECO:0000313" key="3">
    <source>
        <dbReference type="Proteomes" id="UP000800040"/>
    </source>
</evidence>
<dbReference type="OrthoDB" id="3691810at2759"/>
<dbReference type="EMBL" id="ML975546">
    <property type="protein sequence ID" value="KAF1828448.1"/>
    <property type="molecule type" value="Genomic_DNA"/>
</dbReference>
<evidence type="ECO:0000313" key="2">
    <source>
        <dbReference type="EMBL" id="KAF1828448.1"/>
    </source>
</evidence>
<dbReference type="Proteomes" id="UP000800040">
    <property type="component" value="Unassembled WGS sequence"/>
</dbReference>
<protein>
    <submittedName>
        <fullName evidence="2">Uncharacterized protein</fullName>
    </submittedName>
</protein>
<dbReference type="AlphaFoldDB" id="A0A6A5JVL6"/>